<keyword evidence="8" id="KW-0443">Lipid metabolism</keyword>
<keyword evidence="6 14" id="KW-0808">Transferase</keyword>
<feature type="domain" description="O-acyltransferase WSD1 C-terminal" evidence="13">
    <location>
        <begin position="338"/>
        <end position="478"/>
    </location>
</feature>
<dbReference type="Pfam" id="PF03007">
    <property type="entry name" value="WS_DGAT_cat"/>
    <property type="match status" value="1"/>
</dbReference>
<name>A0A4R7NZT1_9GAMM</name>
<evidence type="ECO:0000256" key="3">
    <source>
        <dbReference type="ARBA" id="ARBA00009587"/>
    </source>
</evidence>
<comment type="catalytic activity">
    <reaction evidence="10">
        <text>an acyl-CoA + a 1,2-diacyl-sn-glycerol = a triacyl-sn-glycerol + CoA</text>
        <dbReference type="Rhea" id="RHEA:10868"/>
        <dbReference type="ChEBI" id="CHEBI:17815"/>
        <dbReference type="ChEBI" id="CHEBI:57287"/>
        <dbReference type="ChEBI" id="CHEBI:58342"/>
        <dbReference type="ChEBI" id="CHEBI:64615"/>
        <dbReference type="EC" id="2.3.1.20"/>
    </reaction>
</comment>
<dbReference type="GO" id="GO:0019432">
    <property type="term" value="P:triglyceride biosynthetic process"/>
    <property type="evidence" value="ECO:0007669"/>
    <property type="project" value="UniProtKB-UniPathway"/>
</dbReference>
<dbReference type="PANTHER" id="PTHR31650:SF1">
    <property type="entry name" value="WAX ESTER SYNTHASE_DIACYLGLYCEROL ACYLTRANSFERASE 4-RELATED"/>
    <property type="match status" value="1"/>
</dbReference>
<dbReference type="InterPro" id="IPR014292">
    <property type="entry name" value="Acyl_transf_WS/DGAT"/>
</dbReference>
<dbReference type="RefSeq" id="WP_162851324.1">
    <property type="nucleotide sequence ID" value="NZ_MWIN01000009.1"/>
</dbReference>
<dbReference type="EC" id="2.3.1.20" evidence="4"/>
<dbReference type="Pfam" id="PF06974">
    <property type="entry name" value="WS_DGAT_C"/>
    <property type="match status" value="1"/>
</dbReference>
<evidence type="ECO:0000313" key="14">
    <source>
        <dbReference type="EMBL" id="TDU26895.1"/>
    </source>
</evidence>
<dbReference type="Proteomes" id="UP000295341">
    <property type="component" value="Unassembled WGS sequence"/>
</dbReference>
<dbReference type="GO" id="GO:0006071">
    <property type="term" value="P:glycerol metabolic process"/>
    <property type="evidence" value="ECO:0007669"/>
    <property type="project" value="UniProtKB-KW"/>
</dbReference>
<comment type="pathway">
    <text evidence="1">Glycerolipid metabolism; triacylglycerol biosynthesis.</text>
</comment>
<feature type="compositionally biased region" description="Basic and acidic residues" evidence="11">
    <location>
        <begin position="177"/>
        <end position="195"/>
    </location>
</feature>
<dbReference type="SUPFAM" id="SSF52777">
    <property type="entry name" value="CoA-dependent acyltransferases"/>
    <property type="match status" value="1"/>
</dbReference>
<evidence type="ECO:0000256" key="6">
    <source>
        <dbReference type="ARBA" id="ARBA00022679"/>
    </source>
</evidence>
<evidence type="ECO:0000259" key="12">
    <source>
        <dbReference type="Pfam" id="PF03007"/>
    </source>
</evidence>
<evidence type="ECO:0000256" key="2">
    <source>
        <dbReference type="ARBA" id="ARBA00005189"/>
    </source>
</evidence>
<dbReference type="EMBL" id="SOBT01000010">
    <property type="protein sequence ID" value="TDU26895.1"/>
    <property type="molecule type" value="Genomic_DNA"/>
</dbReference>
<keyword evidence="9 14" id="KW-0012">Acyltransferase</keyword>
<dbReference type="InterPro" id="IPR023213">
    <property type="entry name" value="CAT-like_dom_sf"/>
</dbReference>
<evidence type="ECO:0000256" key="7">
    <source>
        <dbReference type="ARBA" id="ARBA00022798"/>
    </source>
</evidence>
<dbReference type="PANTHER" id="PTHR31650">
    <property type="entry name" value="O-ACYLTRANSFERASE (WSD1-LIKE) FAMILY PROTEIN"/>
    <property type="match status" value="1"/>
</dbReference>
<evidence type="ECO:0000313" key="15">
    <source>
        <dbReference type="Proteomes" id="UP000295341"/>
    </source>
</evidence>
<dbReference type="InterPro" id="IPR004255">
    <property type="entry name" value="O-acyltransferase_WSD1_N"/>
</dbReference>
<keyword evidence="15" id="KW-1185">Reference proteome</keyword>
<dbReference type="InterPro" id="IPR009721">
    <property type="entry name" value="O-acyltransferase_WSD1_C"/>
</dbReference>
<gene>
    <name evidence="14" type="ORF">DFR24_3927</name>
</gene>
<proteinExistence type="inferred from homology"/>
<dbReference type="GO" id="GO:0001666">
    <property type="term" value="P:response to hypoxia"/>
    <property type="evidence" value="ECO:0007669"/>
    <property type="project" value="TreeGrafter"/>
</dbReference>
<dbReference type="InterPro" id="IPR045034">
    <property type="entry name" value="O-acyltransferase_WSD1-like"/>
</dbReference>
<dbReference type="NCBIfam" id="TIGR02946">
    <property type="entry name" value="acyl_WS_DGAT"/>
    <property type="match status" value="1"/>
</dbReference>
<dbReference type="GO" id="GO:0071731">
    <property type="term" value="P:response to nitric oxide"/>
    <property type="evidence" value="ECO:0007669"/>
    <property type="project" value="TreeGrafter"/>
</dbReference>
<dbReference type="Gene3D" id="3.30.559.10">
    <property type="entry name" value="Chloramphenicol acetyltransferase-like domain"/>
    <property type="match status" value="1"/>
</dbReference>
<dbReference type="AlphaFoldDB" id="A0A4R7NZT1"/>
<evidence type="ECO:0000256" key="11">
    <source>
        <dbReference type="SAM" id="MobiDB-lite"/>
    </source>
</evidence>
<dbReference type="GO" id="GO:0005886">
    <property type="term" value="C:plasma membrane"/>
    <property type="evidence" value="ECO:0007669"/>
    <property type="project" value="TreeGrafter"/>
</dbReference>
<evidence type="ECO:0000256" key="8">
    <source>
        <dbReference type="ARBA" id="ARBA00023098"/>
    </source>
</evidence>
<comment type="caution">
    <text evidence="14">The sequence shown here is derived from an EMBL/GenBank/DDBJ whole genome shotgun (WGS) entry which is preliminary data.</text>
</comment>
<feature type="region of interest" description="Disordered" evidence="11">
    <location>
        <begin position="176"/>
        <end position="202"/>
    </location>
</feature>
<evidence type="ECO:0000256" key="1">
    <source>
        <dbReference type="ARBA" id="ARBA00004771"/>
    </source>
</evidence>
<evidence type="ECO:0000259" key="13">
    <source>
        <dbReference type="Pfam" id="PF06974"/>
    </source>
</evidence>
<comment type="pathway">
    <text evidence="2">Lipid metabolism.</text>
</comment>
<keyword evidence="7" id="KW-0319">Glycerol metabolism</keyword>
<protein>
    <recommendedName>
        <fullName evidence="4">diacylglycerol O-acyltransferase</fullName>
        <ecNumber evidence="4">2.3.1.20</ecNumber>
    </recommendedName>
</protein>
<evidence type="ECO:0000256" key="9">
    <source>
        <dbReference type="ARBA" id="ARBA00023315"/>
    </source>
</evidence>
<keyword evidence="5" id="KW-0444">Lipid biosynthesis</keyword>
<sequence length="496" mass="54566">MSKNMGKAEPMNDDLLAELRDWGGPAEMSAFEAVMWRAEVDPRLRSTTTSVLVMDATPEWERLVAGHRWVTEAVPRFRQRVVEPSFGVGNPVWVEDPDFNLDYHLRRVRLPEPGTERQLFDLAQNLAMTPFDKARSPWEATLVEGLEGGRSGYVLKLHHATSDGLGIIQLLSRVLGKQRDQTTRPPPPREEKFDRPAPSPSDVAARQVRERLFALPSEAAGRVSTLTRSIGEWMRNPDAAKKGLDYLSSAKRVLGTRPVPGSGLFKRRSLSWRFDGIEIPLTDFKAAAKAAQGSLNDVFLAGLVGGFSRYHEEMGVSLSKMPIGFPISLRTENDPMGGNKFAGSQYAAPLDIPDPVERVRHIQKFVSQTRAEPALDVMIRMMPVVTRLPLAAITAMTADFTAAQDAQISNVPGIPYPVYMAGAEITQFWPFAPVPGCGMMIVMMSHNGRCCIGINSDRAAVTEPELLIECLQAGLDEMIALGKPATAPHSATSKKK</sequence>
<evidence type="ECO:0000256" key="4">
    <source>
        <dbReference type="ARBA" id="ARBA00013244"/>
    </source>
</evidence>
<accession>A0A4R7NZT1</accession>
<dbReference type="GO" id="GO:0051701">
    <property type="term" value="P:biological process involved in interaction with host"/>
    <property type="evidence" value="ECO:0007669"/>
    <property type="project" value="TreeGrafter"/>
</dbReference>
<evidence type="ECO:0000256" key="5">
    <source>
        <dbReference type="ARBA" id="ARBA00022516"/>
    </source>
</evidence>
<comment type="similarity">
    <text evidence="3">Belongs to the long-chain O-acyltransferase family.</text>
</comment>
<feature type="domain" description="O-acyltransferase WSD1-like N-terminal" evidence="12">
    <location>
        <begin position="56"/>
        <end position="299"/>
    </location>
</feature>
<dbReference type="GO" id="GO:0004144">
    <property type="term" value="F:diacylglycerol O-acyltransferase activity"/>
    <property type="evidence" value="ECO:0007669"/>
    <property type="project" value="UniProtKB-EC"/>
</dbReference>
<reference evidence="14 15" key="1">
    <citation type="submission" date="2019-03" db="EMBL/GenBank/DDBJ databases">
        <title>Genomic Encyclopedia of Type Strains, Phase IV (KMG-IV): sequencing the most valuable type-strain genomes for metagenomic binning, comparative biology and taxonomic classification.</title>
        <authorList>
            <person name="Goeker M."/>
        </authorList>
    </citation>
    <scope>NUCLEOTIDE SEQUENCE [LARGE SCALE GENOMIC DNA]</scope>
    <source>
        <strain evidence="14 15">DSM 26377</strain>
    </source>
</reference>
<evidence type="ECO:0000256" key="10">
    <source>
        <dbReference type="ARBA" id="ARBA00048109"/>
    </source>
</evidence>
<organism evidence="14 15">
    <name type="scientific">Panacagrimonas perspica</name>
    <dbReference type="NCBI Taxonomy" id="381431"/>
    <lineage>
        <taxon>Bacteria</taxon>
        <taxon>Pseudomonadati</taxon>
        <taxon>Pseudomonadota</taxon>
        <taxon>Gammaproteobacteria</taxon>
        <taxon>Nevskiales</taxon>
        <taxon>Nevskiaceae</taxon>
        <taxon>Panacagrimonas</taxon>
    </lineage>
</organism>
<dbReference type="UniPathway" id="UPA00282"/>